<proteinExistence type="predicted"/>
<sequence>MNDVCPADNKSCEEPNIFVPGLLEFGKCLKVGVLLRYHKVSLLECVKECLITSQCTSFNYRHNWNLCDVVSSVSNSNDVDDDTTCVTSDISSWEKELDVQTGLKKWQNPHRDNEV</sequence>
<name>A0A8B6C1Q2_MYTGA</name>
<comment type="caution">
    <text evidence="2">The sequence shown here is derived from an EMBL/GenBank/DDBJ whole genome shotgun (WGS) entry which is preliminary data.</text>
</comment>
<dbReference type="AlphaFoldDB" id="A0A8B6C1Q2"/>
<keyword evidence="3" id="KW-1185">Reference proteome</keyword>
<reference evidence="2" key="1">
    <citation type="submission" date="2018-11" db="EMBL/GenBank/DDBJ databases">
        <authorList>
            <person name="Alioto T."/>
            <person name="Alioto T."/>
        </authorList>
    </citation>
    <scope>NUCLEOTIDE SEQUENCE</scope>
</reference>
<dbReference type="Pfam" id="PF00024">
    <property type="entry name" value="PAN_1"/>
    <property type="match status" value="1"/>
</dbReference>
<evidence type="ECO:0000313" key="2">
    <source>
        <dbReference type="EMBL" id="VDH99146.1"/>
    </source>
</evidence>
<evidence type="ECO:0000259" key="1">
    <source>
        <dbReference type="Pfam" id="PF00024"/>
    </source>
</evidence>
<gene>
    <name evidence="2" type="ORF">MGAL_10B054682</name>
</gene>
<dbReference type="SUPFAM" id="SSF57414">
    <property type="entry name" value="Hairpin loop containing domain-like"/>
    <property type="match status" value="1"/>
</dbReference>
<dbReference type="Gene3D" id="3.50.4.10">
    <property type="entry name" value="Hepatocyte Growth Factor"/>
    <property type="match status" value="1"/>
</dbReference>
<accession>A0A8B6C1Q2</accession>
<dbReference type="InterPro" id="IPR003609">
    <property type="entry name" value="Pan_app"/>
</dbReference>
<dbReference type="OrthoDB" id="6115964at2759"/>
<dbReference type="Proteomes" id="UP000596742">
    <property type="component" value="Unassembled WGS sequence"/>
</dbReference>
<protein>
    <recommendedName>
        <fullName evidence="1">Apple domain-containing protein</fullName>
    </recommendedName>
</protein>
<feature type="domain" description="Apple" evidence="1">
    <location>
        <begin position="39"/>
        <end position="86"/>
    </location>
</feature>
<evidence type="ECO:0000313" key="3">
    <source>
        <dbReference type="Proteomes" id="UP000596742"/>
    </source>
</evidence>
<dbReference type="EMBL" id="UYJE01001102">
    <property type="protein sequence ID" value="VDH99146.1"/>
    <property type="molecule type" value="Genomic_DNA"/>
</dbReference>
<organism evidence="2 3">
    <name type="scientific">Mytilus galloprovincialis</name>
    <name type="common">Mediterranean mussel</name>
    <dbReference type="NCBI Taxonomy" id="29158"/>
    <lineage>
        <taxon>Eukaryota</taxon>
        <taxon>Metazoa</taxon>
        <taxon>Spiralia</taxon>
        <taxon>Lophotrochozoa</taxon>
        <taxon>Mollusca</taxon>
        <taxon>Bivalvia</taxon>
        <taxon>Autobranchia</taxon>
        <taxon>Pteriomorphia</taxon>
        <taxon>Mytilida</taxon>
        <taxon>Mytiloidea</taxon>
        <taxon>Mytilidae</taxon>
        <taxon>Mytilinae</taxon>
        <taxon>Mytilus</taxon>
    </lineage>
</organism>